<evidence type="ECO:0000256" key="2">
    <source>
        <dbReference type="ARBA" id="ARBA00012035"/>
    </source>
</evidence>
<feature type="binding site" evidence="12">
    <location>
        <position position="296"/>
    </location>
    <ligand>
        <name>K(+)</name>
        <dbReference type="ChEBI" id="CHEBI:29103"/>
    </ligand>
</feature>
<dbReference type="Pfam" id="PF00294">
    <property type="entry name" value="PfkB"/>
    <property type="match status" value="1"/>
</dbReference>
<comment type="similarity">
    <text evidence="1">Belongs to the carbohydrate kinase pfkB family.</text>
</comment>
<keyword evidence="12" id="KW-0963">Cytoplasm</keyword>
<dbReference type="InterPro" id="IPR011877">
    <property type="entry name" value="Ribokinase"/>
</dbReference>
<dbReference type="NCBIfam" id="TIGR02152">
    <property type="entry name" value="D_ribokin_bact"/>
    <property type="match status" value="1"/>
</dbReference>
<dbReference type="EMBL" id="LT859958">
    <property type="protein sequence ID" value="SMX53707.1"/>
    <property type="molecule type" value="Genomic_DNA"/>
</dbReference>
<gene>
    <name evidence="12" type="primary">rbsK</name>
    <name evidence="14" type="ORF">CFX1CAM_0642</name>
</gene>
<dbReference type="GO" id="GO:0005524">
    <property type="term" value="F:ATP binding"/>
    <property type="evidence" value="ECO:0007669"/>
    <property type="project" value="UniProtKB-UniRule"/>
</dbReference>
<dbReference type="PRINTS" id="PR00990">
    <property type="entry name" value="RIBOKINASE"/>
</dbReference>
<dbReference type="UniPathway" id="UPA00916">
    <property type="reaction ID" value="UER00889"/>
</dbReference>
<feature type="binding site" evidence="12">
    <location>
        <position position="257"/>
    </location>
    <ligand>
        <name>substrate</name>
    </ligand>
</feature>
<dbReference type="PANTHER" id="PTHR10584:SF166">
    <property type="entry name" value="RIBOKINASE"/>
    <property type="match status" value="1"/>
</dbReference>
<dbReference type="Proteomes" id="UP000195514">
    <property type="component" value="Chromosome I"/>
</dbReference>
<keyword evidence="4 12" id="KW-0808">Transferase</keyword>
<keyword evidence="10 12" id="KW-0630">Potassium</keyword>
<evidence type="ECO:0000256" key="12">
    <source>
        <dbReference type="HAMAP-Rule" id="MF_01987"/>
    </source>
</evidence>
<evidence type="ECO:0000256" key="9">
    <source>
        <dbReference type="ARBA" id="ARBA00022842"/>
    </source>
</evidence>
<comment type="cofactor">
    <cofactor evidence="12">
        <name>Mg(2+)</name>
        <dbReference type="ChEBI" id="CHEBI:18420"/>
    </cofactor>
    <text evidence="12">Requires a divalent cation, most likely magnesium in vivo, as an electrophilic catalyst to aid phosphoryl group transfer. It is the chelate of the metal and the nucleotide that is the actual substrate.</text>
</comment>
<comment type="catalytic activity">
    <reaction evidence="12">
        <text>D-ribose + ATP = D-ribose 5-phosphate + ADP + H(+)</text>
        <dbReference type="Rhea" id="RHEA:13697"/>
        <dbReference type="ChEBI" id="CHEBI:15378"/>
        <dbReference type="ChEBI" id="CHEBI:30616"/>
        <dbReference type="ChEBI" id="CHEBI:47013"/>
        <dbReference type="ChEBI" id="CHEBI:78346"/>
        <dbReference type="ChEBI" id="CHEBI:456216"/>
        <dbReference type="EC" id="2.7.1.15"/>
    </reaction>
</comment>
<feature type="binding site" evidence="12">
    <location>
        <begin position="256"/>
        <end position="257"/>
    </location>
    <ligand>
        <name>ATP</name>
        <dbReference type="ChEBI" id="CHEBI:30616"/>
    </ligand>
</feature>
<comment type="activity regulation">
    <text evidence="12">Activated by a monovalent cation that binds near, but not in, the active site. The most likely occupant of the site in vivo is potassium. Ion binding induces a conformational change that may alter substrate affinity.</text>
</comment>
<name>A0A1Y6K4C7_9CHLR</name>
<dbReference type="EC" id="2.7.1.15" evidence="2 12"/>
<feature type="binding site" evidence="12">
    <location>
        <begin position="13"/>
        <end position="15"/>
    </location>
    <ligand>
        <name>substrate</name>
    </ligand>
</feature>
<evidence type="ECO:0000256" key="4">
    <source>
        <dbReference type="ARBA" id="ARBA00022679"/>
    </source>
</evidence>
<proteinExistence type="inferred from homology"/>
<comment type="caution">
    <text evidence="12">Lacks conserved residue(s) required for the propagation of feature annotation.</text>
</comment>
<dbReference type="PROSITE" id="PS00584">
    <property type="entry name" value="PFKB_KINASES_2"/>
    <property type="match status" value="1"/>
</dbReference>
<feature type="binding site" evidence="12">
    <location>
        <position position="253"/>
    </location>
    <ligand>
        <name>K(+)</name>
        <dbReference type="ChEBI" id="CHEBI:29103"/>
    </ligand>
</feature>
<dbReference type="InterPro" id="IPR002139">
    <property type="entry name" value="Ribo/fructo_kinase"/>
</dbReference>
<evidence type="ECO:0000256" key="6">
    <source>
        <dbReference type="ARBA" id="ARBA00022741"/>
    </source>
</evidence>
<evidence type="ECO:0000256" key="7">
    <source>
        <dbReference type="ARBA" id="ARBA00022777"/>
    </source>
</evidence>
<feature type="binding site" evidence="12">
    <location>
        <position position="143"/>
    </location>
    <ligand>
        <name>substrate</name>
    </ligand>
</feature>
<accession>A0A1Y6K4C7</accession>
<dbReference type="InterPro" id="IPR011611">
    <property type="entry name" value="PfkB_dom"/>
</dbReference>
<evidence type="ECO:0000256" key="1">
    <source>
        <dbReference type="ARBA" id="ARBA00005380"/>
    </source>
</evidence>
<evidence type="ECO:0000256" key="10">
    <source>
        <dbReference type="ARBA" id="ARBA00022958"/>
    </source>
</evidence>
<protein>
    <recommendedName>
        <fullName evidence="3 12">Ribokinase</fullName>
        <shortName evidence="12">RK</shortName>
        <ecNumber evidence="2 12">2.7.1.15</ecNumber>
    </recommendedName>
</protein>
<comment type="function">
    <text evidence="12">Catalyzes the phosphorylation of ribose at O-5 in a reaction requiring ATP and magnesium. The resulting D-ribose-5-phosphate can then be used either for sythesis of nucleotides, histidine, and tryptophan, or as a component of the pentose phosphate pathway.</text>
</comment>
<dbReference type="GO" id="GO:0046872">
    <property type="term" value="F:metal ion binding"/>
    <property type="evidence" value="ECO:0007669"/>
    <property type="project" value="UniProtKB-KW"/>
</dbReference>
<keyword evidence="5 12" id="KW-0479">Metal-binding</keyword>
<feature type="binding site" evidence="12">
    <location>
        <position position="290"/>
    </location>
    <ligand>
        <name>K(+)</name>
        <dbReference type="ChEBI" id="CHEBI:29103"/>
    </ligand>
</feature>
<evidence type="ECO:0000256" key="3">
    <source>
        <dbReference type="ARBA" id="ARBA00016943"/>
    </source>
</evidence>
<dbReference type="OrthoDB" id="9775849at2"/>
<evidence type="ECO:0000256" key="5">
    <source>
        <dbReference type="ARBA" id="ARBA00022723"/>
    </source>
</evidence>
<evidence type="ECO:0000256" key="11">
    <source>
        <dbReference type="ARBA" id="ARBA00023277"/>
    </source>
</evidence>
<feature type="binding site" evidence="12">
    <location>
        <position position="292"/>
    </location>
    <ligand>
        <name>K(+)</name>
        <dbReference type="ChEBI" id="CHEBI:29103"/>
    </ligand>
</feature>
<evidence type="ECO:0000256" key="8">
    <source>
        <dbReference type="ARBA" id="ARBA00022840"/>
    </source>
</evidence>
<feature type="active site" description="Proton acceptor" evidence="12">
    <location>
        <position position="257"/>
    </location>
</feature>
<comment type="subunit">
    <text evidence="12">Homodimer.</text>
</comment>
<feature type="binding site" evidence="12">
    <location>
        <position position="287"/>
    </location>
    <ligand>
        <name>K(+)</name>
        <dbReference type="ChEBI" id="CHEBI:29103"/>
    </ligand>
</feature>
<comment type="subcellular location">
    <subcellularLocation>
        <location evidence="12">Cytoplasm</location>
    </subcellularLocation>
</comment>
<evidence type="ECO:0000313" key="14">
    <source>
        <dbReference type="EMBL" id="SMX53707.1"/>
    </source>
</evidence>
<keyword evidence="15" id="KW-1185">Reference proteome</keyword>
<dbReference type="GO" id="GO:0005829">
    <property type="term" value="C:cytosol"/>
    <property type="evidence" value="ECO:0007669"/>
    <property type="project" value="TreeGrafter"/>
</dbReference>
<evidence type="ECO:0000259" key="13">
    <source>
        <dbReference type="Pfam" id="PF00294"/>
    </source>
</evidence>
<dbReference type="InterPro" id="IPR029056">
    <property type="entry name" value="Ribokinase-like"/>
</dbReference>
<reference evidence="15" key="1">
    <citation type="submission" date="2017-05" db="EMBL/GenBank/DDBJ databases">
        <authorList>
            <person name="Kirkegaard R."/>
            <person name="Mcilroy J S."/>
        </authorList>
    </citation>
    <scope>NUCLEOTIDE SEQUENCE [LARGE SCALE GENOMIC DNA]</scope>
</reference>
<dbReference type="PANTHER" id="PTHR10584">
    <property type="entry name" value="SUGAR KINASE"/>
    <property type="match status" value="1"/>
</dbReference>
<dbReference type="SUPFAM" id="SSF53613">
    <property type="entry name" value="Ribokinase-like"/>
    <property type="match status" value="1"/>
</dbReference>
<dbReference type="AlphaFoldDB" id="A0A1Y6K4C7"/>
<feature type="binding site" evidence="12">
    <location>
        <position position="187"/>
    </location>
    <ligand>
        <name>ATP</name>
        <dbReference type="ChEBI" id="CHEBI:30616"/>
    </ligand>
</feature>
<comment type="pathway">
    <text evidence="12">Carbohydrate metabolism; D-ribose degradation; D-ribose 5-phosphate from beta-D-ribopyranose: step 2/2.</text>
</comment>
<organism evidence="14 15">
    <name type="scientific">Candidatus Brevifilum fermentans</name>
    <dbReference type="NCBI Taxonomy" id="1986204"/>
    <lineage>
        <taxon>Bacteria</taxon>
        <taxon>Bacillati</taxon>
        <taxon>Chloroflexota</taxon>
        <taxon>Anaerolineae</taxon>
        <taxon>Anaerolineales</taxon>
        <taxon>Anaerolineaceae</taxon>
        <taxon>Candidatus Brevifilum</taxon>
    </lineage>
</organism>
<dbReference type="Gene3D" id="3.40.1190.20">
    <property type="match status" value="1"/>
</dbReference>
<sequence length="309" mass="33319">MKQQKIVVFGSYIADLITHCNRLPTIGETIKASSFNSGPGGKGSNQAVAAQRAGADVLLITKIGNDYFGKAALDFYSSENMPLEGIIVDNNHATGCALIMVGDDTAQNMITVYLGACDHFTSKDIEFAKTLINGADIILVQLETNLNATTDILQYAKRCDCLTVLNPAPAQQFDENFYELVDIVIPNETEASILTNSMVENDLNSLRFAANNFIRKGVNKIIITLGSNGVYGFDGASDFIYPANAPYRVVDTTGAGDAFCGGFVAGLSKNYSFYDSVRYGTTVAGLSVTKYGAAPSMPYAEEINKYYKK</sequence>
<dbReference type="HAMAP" id="MF_01987">
    <property type="entry name" value="Ribokinase"/>
    <property type="match status" value="1"/>
</dbReference>
<comment type="similarity">
    <text evidence="12">Belongs to the carbohydrate kinase PfkB family. Ribokinase subfamily.</text>
</comment>
<feature type="binding site" evidence="12">
    <location>
        <position position="251"/>
    </location>
    <ligand>
        <name>K(+)</name>
        <dbReference type="ChEBI" id="CHEBI:29103"/>
    </ligand>
</feature>
<dbReference type="InterPro" id="IPR002173">
    <property type="entry name" value="Carboh/pur_kinase_PfkB_CS"/>
</dbReference>
<dbReference type="GO" id="GO:0004747">
    <property type="term" value="F:ribokinase activity"/>
    <property type="evidence" value="ECO:0007669"/>
    <property type="project" value="UniProtKB-UniRule"/>
</dbReference>
<dbReference type="RefSeq" id="WP_157891666.1">
    <property type="nucleotide sequence ID" value="NZ_LT859958.1"/>
</dbReference>
<dbReference type="GO" id="GO:0019303">
    <property type="term" value="P:D-ribose catabolic process"/>
    <property type="evidence" value="ECO:0007669"/>
    <property type="project" value="UniProtKB-UniRule"/>
</dbReference>
<keyword evidence="8 12" id="KW-0067">ATP-binding</keyword>
<keyword evidence="6 12" id="KW-0547">Nucleotide-binding</keyword>
<feature type="domain" description="Carbohydrate kinase PfkB" evidence="13">
    <location>
        <begin position="4"/>
        <end position="298"/>
    </location>
</feature>
<feature type="binding site" evidence="12">
    <location>
        <begin position="41"/>
        <end position="45"/>
    </location>
    <ligand>
        <name>substrate</name>
    </ligand>
</feature>
<keyword evidence="9 12" id="KW-0460">Magnesium</keyword>
<keyword evidence="11 12" id="KW-0119">Carbohydrate metabolism</keyword>
<dbReference type="KEGG" id="abat:CFX1CAM_0642"/>
<feature type="binding site" evidence="12">
    <location>
        <begin position="224"/>
        <end position="229"/>
    </location>
    <ligand>
        <name>ATP</name>
        <dbReference type="ChEBI" id="CHEBI:30616"/>
    </ligand>
</feature>
<evidence type="ECO:0000313" key="15">
    <source>
        <dbReference type="Proteomes" id="UP000195514"/>
    </source>
</evidence>
<keyword evidence="7 12" id="KW-0418">Kinase</keyword>
<dbReference type="CDD" id="cd01174">
    <property type="entry name" value="ribokinase"/>
    <property type="match status" value="1"/>
</dbReference>